<organism evidence="1 2">
    <name type="scientific">Sanguibacteroides justesenii</name>
    <dbReference type="NCBI Taxonomy" id="1547597"/>
    <lineage>
        <taxon>Bacteria</taxon>
        <taxon>Pseudomonadati</taxon>
        <taxon>Bacteroidota</taxon>
        <taxon>Bacteroidia</taxon>
        <taxon>Bacteroidales</taxon>
        <taxon>Porphyromonadaceae</taxon>
        <taxon>Sanguibacteroides</taxon>
    </lineage>
</organism>
<evidence type="ECO:0000313" key="2">
    <source>
        <dbReference type="Proteomes" id="UP000031980"/>
    </source>
</evidence>
<proteinExistence type="predicted"/>
<keyword evidence="2" id="KW-1185">Reference proteome</keyword>
<name>A0A0C3R871_9PORP</name>
<dbReference type="RefSeq" id="WP_041504741.1">
    <property type="nucleotide sequence ID" value="NZ_JPIU01000025.1"/>
</dbReference>
<dbReference type="SUPFAM" id="SSF52540">
    <property type="entry name" value="P-loop containing nucleoside triphosphate hydrolases"/>
    <property type="match status" value="1"/>
</dbReference>
<comment type="caution">
    <text evidence="1">The sequence shown here is derived from an EMBL/GenBank/DDBJ whole genome shotgun (WGS) entry which is preliminary data.</text>
</comment>
<dbReference type="EMBL" id="JPIU01000025">
    <property type="protein sequence ID" value="KIO46545.1"/>
    <property type="molecule type" value="Genomic_DNA"/>
</dbReference>
<dbReference type="AlphaFoldDB" id="A0A0C3R871"/>
<dbReference type="Gene3D" id="3.40.50.300">
    <property type="entry name" value="P-loop containing nucleotide triphosphate hydrolases"/>
    <property type="match status" value="1"/>
</dbReference>
<reference evidence="1 2" key="1">
    <citation type="submission" date="2014-07" db="EMBL/GenBank/DDBJ databases">
        <title>Porphyromonadaceae bacterium OUH 308042 = ATCC BAA-2681 = DSM 28342 draft genome.</title>
        <authorList>
            <person name="Sydenham T.V."/>
            <person name="Hasman H."/>
            <person name="Justensen U.S."/>
        </authorList>
    </citation>
    <scope>NUCLEOTIDE SEQUENCE [LARGE SCALE GENOMIC DNA]</scope>
    <source>
        <strain evidence="1 2">OUH 308042</strain>
    </source>
</reference>
<accession>A0A0C3R871</accession>
<dbReference type="InterPro" id="IPR027417">
    <property type="entry name" value="P-loop_NTPase"/>
</dbReference>
<dbReference type="Proteomes" id="UP000031980">
    <property type="component" value="Unassembled WGS sequence"/>
</dbReference>
<dbReference type="Pfam" id="PF13238">
    <property type="entry name" value="AAA_18"/>
    <property type="match status" value="1"/>
</dbReference>
<evidence type="ECO:0000313" key="1">
    <source>
        <dbReference type="EMBL" id="KIO46545.1"/>
    </source>
</evidence>
<evidence type="ECO:0008006" key="3">
    <source>
        <dbReference type="Google" id="ProtNLM"/>
    </source>
</evidence>
<gene>
    <name evidence="1" type="ORF">BA92_01335</name>
</gene>
<sequence length="303" mass="35178">MRHITITGSLGSGKSVVSSILKERLGLEVESIGSLLRRMAQDYGMSTNDFNKYMETHPEFDHELDNFVKSEGLKPTPKIFDSRLAWHFIPQSFKVYLYVKDEIAAERVYNDVGRINEKHENIGTALANIIQRRNSEVHRFKIQYNIDLENFSNYNLVVDTSYSSPSTIADIIIANYQNKVFSNEIWLSPYTLIPTQSSKNLSFENIQSIDNESKEFDRYPEDPIKVIVFNNKFYIYDGHKRVLNSIIKRISLLPCRLMNFKNDETLASGQAIREYIQENCKEEDLCDWNDLKAYIKDKVDGNE</sequence>
<protein>
    <recommendedName>
        <fullName evidence="3">Cytidylate kinase</fullName>
    </recommendedName>
</protein>